<dbReference type="OrthoDB" id="8211253at2"/>
<organism evidence="1 2">
    <name type="scientific">Paenibacillus nanensis</name>
    <dbReference type="NCBI Taxonomy" id="393251"/>
    <lineage>
        <taxon>Bacteria</taxon>
        <taxon>Bacillati</taxon>
        <taxon>Bacillota</taxon>
        <taxon>Bacilli</taxon>
        <taxon>Bacillales</taxon>
        <taxon>Paenibacillaceae</taxon>
        <taxon>Paenibacillus</taxon>
    </lineage>
</organism>
<accession>A0A3A1UR20</accession>
<dbReference type="SUPFAM" id="SSF52540">
    <property type="entry name" value="P-loop containing nucleoside triphosphate hydrolases"/>
    <property type="match status" value="2"/>
</dbReference>
<dbReference type="InterPro" id="IPR027417">
    <property type="entry name" value="P-loop_NTPase"/>
</dbReference>
<comment type="caution">
    <text evidence="1">The sequence shown here is derived from an EMBL/GenBank/DDBJ whole genome shotgun (WGS) entry which is preliminary data.</text>
</comment>
<dbReference type="Proteomes" id="UP000266482">
    <property type="component" value="Unassembled WGS sequence"/>
</dbReference>
<gene>
    <name evidence="1" type="ORF">D3P08_23765</name>
</gene>
<evidence type="ECO:0000313" key="1">
    <source>
        <dbReference type="EMBL" id="RIX48717.1"/>
    </source>
</evidence>
<dbReference type="NCBIfam" id="NF005250">
    <property type="entry name" value="PRK06761.1"/>
    <property type="match status" value="1"/>
</dbReference>
<dbReference type="RefSeq" id="WP_119602619.1">
    <property type="nucleotide sequence ID" value="NZ_QXQA01000020.1"/>
</dbReference>
<dbReference type="EMBL" id="QXQA01000020">
    <property type="protein sequence ID" value="RIX48717.1"/>
    <property type="molecule type" value="Genomic_DNA"/>
</dbReference>
<reference evidence="1 2" key="1">
    <citation type="submission" date="2018-09" db="EMBL/GenBank/DDBJ databases">
        <title>Paenibacillus aracenensis nov. sp. isolated from a cave in southern Spain.</title>
        <authorList>
            <person name="Jurado V."/>
            <person name="Gutierrez-Patricio S."/>
            <person name="Gonzalez-Pimentel J.L."/>
            <person name="Miller A.Z."/>
            <person name="Laiz L."/>
            <person name="Saiz-Jimenez C."/>
        </authorList>
    </citation>
    <scope>NUCLEOTIDE SEQUENCE [LARGE SCALE GENOMIC DNA]</scope>
    <source>
        <strain evidence="1 2">DSM 22867</strain>
    </source>
</reference>
<evidence type="ECO:0000313" key="2">
    <source>
        <dbReference type="Proteomes" id="UP000266482"/>
    </source>
</evidence>
<proteinExistence type="predicted"/>
<dbReference type="AlphaFoldDB" id="A0A3A1UR20"/>
<name>A0A3A1UR20_9BACL</name>
<sequence>MRTNLLLVEGLPGSGKSTTANLLYDLLKANACNVELFTEGNLDHPADYDGVSVFTKDEFEQLLLETENEKLRKAFVNQAWAKGKEIFLPYRKIQSEAGLPDDLLSVIFKKDIYELPFDRNVELIADRWAAFSEKALSEQKIYIFECCFIQNPLTIGMVKYGEPKEKVVQYVNRLTAAIERLNPVLFYVDQLDISYSFKKAVKERPAEWSAGFIDYYTNQGYGKMHQLHGLEGTLQVLEARREIEREIFASLPFGKVLLDNSTFDKEKHKSNLSDKLTAFGIL</sequence>
<protein>
    <recommendedName>
        <fullName evidence="3">Adenylyl-sulfate kinase</fullName>
    </recommendedName>
</protein>
<evidence type="ECO:0008006" key="3">
    <source>
        <dbReference type="Google" id="ProtNLM"/>
    </source>
</evidence>
<keyword evidence="2" id="KW-1185">Reference proteome</keyword>
<dbReference type="Gene3D" id="3.40.50.300">
    <property type="entry name" value="P-loop containing nucleotide triphosphate hydrolases"/>
    <property type="match status" value="1"/>
</dbReference>